<feature type="signal peptide" evidence="2">
    <location>
        <begin position="1"/>
        <end position="21"/>
    </location>
</feature>
<reference evidence="4 5" key="1">
    <citation type="submission" date="2016-10" db="EMBL/GenBank/DDBJ databases">
        <authorList>
            <person name="Varghese N."/>
            <person name="Submissions S."/>
        </authorList>
    </citation>
    <scope>NUCLEOTIDE SEQUENCE [LARGE SCALE GENOMIC DNA]</scope>
    <source>
        <strain evidence="4 5">DSW-5</strain>
    </source>
</reference>
<gene>
    <name evidence="4" type="ORF">SAMN05444353_0340</name>
</gene>
<keyword evidence="5" id="KW-1185">Reference proteome</keyword>
<keyword evidence="1 2" id="KW-0732">Signal</keyword>
<evidence type="ECO:0000256" key="1">
    <source>
        <dbReference type="ARBA" id="ARBA00022729"/>
    </source>
</evidence>
<feature type="chain" id="PRO_5046175484" evidence="2">
    <location>
        <begin position="22"/>
        <end position="538"/>
    </location>
</feature>
<name>A0A1H5FCL5_9FLAO</name>
<organism evidence="4 5">
    <name type="scientific">Polaribacter dokdonensis DSW-5</name>
    <dbReference type="NCBI Taxonomy" id="1300348"/>
    <lineage>
        <taxon>Bacteria</taxon>
        <taxon>Pseudomonadati</taxon>
        <taxon>Bacteroidota</taxon>
        <taxon>Flavobacteriia</taxon>
        <taxon>Flavobacteriales</taxon>
        <taxon>Flavobacteriaceae</taxon>
    </lineage>
</organism>
<evidence type="ECO:0000259" key="3">
    <source>
        <dbReference type="Pfam" id="PF13205"/>
    </source>
</evidence>
<dbReference type="InterPro" id="IPR032812">
    <property type="entry name" value="SbsA_Ig"/>
</dbReference>
<evidence type="ECO:0000256" key="2">
    <source>
        <dbReference type="SAM" id="SignalP"/>
    </source>
</evidence>
<evidence type="ECO:0000313" key="5">
    <source>
        <dbReference type="Proteomes" id="UP000183071"/>
    </source>
</evidence>
<proteinExistence type="predicted"/>
<feature type="domain" description="SbsA Ig-like" evidence="3">
    <location>
        <begin position="32"/>
        <end position="134"/>
    </location>
</feature>
<dbReference type="Pfam" id="PF13205">
    <property type="entry name" value="Big_5"/>
    <property type="match status" value="1"/>
</dbReference>
<protein>
    <submittedName>
        <fullName evidence="4">Ig-like domain-containing protein</fullName>
    </submittedName>
</protein>
<accession>A0A1H5FCL5</accession>
<evidence type="ECO:0000313" key="4">
    <source>
        <dbReference type="EMBL" id="SEE01109.1"/>
    </source>
</evidence>
<comment type="caution">
    <text evidence="4">The sequence shown here is derived from an EMBL/GenBank/DDBJ whole genome shotgun (WGS) entry which is preliminary data.</text>
</comment>
<dbReference type="RefSeq" id="WP_176966462.1">
    <property type="nucleotide sequence ID" value="NZ_FNUE01000001.1"/>
</dbReference>
<dbReference type="Proteomes" id="UP000183071">
    <property type="component" value="Unassembled WGS sequence"/>
</dbReference>
<sequence length="538" mass="62031">MKTSYRLLLLLSFLFLMINCARTGRPDGGPKDEEAPLFVTANPPYESTNFDEVEIRIEFDEYVTLKDLNKQLVVSPPMKNPPLITPQGTPSDFIDIEIIDTLKANTTYILNFGNAVQDNNEGNQLENFKYVFSTGSYIDSLTTFGTIKDAELLETPRSVNVLMYRIDSTFNDSIIYKRKPDYVTSTLDTTNYNFTNLRKGNYLLLALKEPLNDYIFNSKTDKIGFYKDTIQLPKDSIIPNSIVLFNEEQPYEFARGKETAKGKIEFGFYGDAKDMKINLLSDVPEDFKSIAKFDSKKDTLNYWYTPIERDSLNFIVANNDVLDTITVRLRKKNIDSLIIESSIRNILNLRDTFYINSNTPIVTIDSTKINLFDKDTLAVKYKIIPSIKENKIAFVFDKKPEDKYKFSFLPKAFTDIYEVANDSLAYYFVTNELEDYGRITLNVNNINSKNVIIELLSGQNQDEIVERRFINSSAQLVFDLLEPIKYTVRAIIDENGNNKWDTGNYLKKQQPEVILYNEAINNYALRANYFVEEIFIIN</sequence>
<dbReference type="EMBL" id="FNUE01000001">
    <property type="protein sequence ID" value="SEE01109.1"/>
    <property type="molecule type" value="Genomic_DNA"/>
</dbReference>